<keyword evidence="3" id="KW-0732">Signal</keyword>
<dbReference type="PROSITE" id="PS50088">
    <property type="entry name" value="ANK_REPEAT"/>
    <property type="match status" value="1"/>
</dbReference>
<dbReference type="PANTHER" id="PTHR10039:SF16">
    <property type="entry name" value="GPI INOSITOL-DEACYLASE"/>
    <property type="match status" value="1"/>
</dbReference>
<gene>
    <name evidence="5" type="ORF">B0T19DRAFT_413912</name>
</gene>
<reference evidence="5" key="2">
    <citation type="submission" date="2023-06" db="EMBL/GenBank/DDBJ databases">
        <authorList>
            <consortium name="Lawrence Berkeley National Laboratory"/>
            <person name="Haridas S."/>
            <person name="Hensen N."/>
            <person name="Bonometti L."/>
            <person name="Westerberg I."/>
            <person name="Brannstrom I.O."/>
            <person name="Guillou S."/>
            <person name="Cros-Aarteil S."/>
            <person name="Calhoun S."/>
            <person name="Kuo A."/>
            <person name="Mondo S."/>
            <person name="Pangilinan J."/>
            <person name="Riley R."/>
            <person name="Labutti K."/>
            <person name="Andreopoulos B."/>
            <person name="Lipzen A."/>
            <person name="Chen C."/>
            <person name="Yanf M."/>
            <person name="Daum C."/>
            <person name="Ng V."/>
            <person name="Clum A."/>
            <person name="Steindorff A."/>
            <person name="Ohm R."/>
            <person name="Martin F."/>
            <person name="Silar P."/>
            <person name="Natvig D."/>
            <person name="Lalanne C."/>
            <person name="Gautier V."/>
            <person name="Ament-Velasquez S.L."/>
            <person name="Kruys A."/>
            <person name="Hutchinson M.I."/>
            <person name="Powell A.J."/>
            <person name="Barry K."/>
            <person name="Miller A.N."/>
            <person name="Grigoriev I.V."/>
            <person name="Debuchy R."/>
            <person name="Gladieux P."/>
            <person name="Thoren M.H."/>
            <person name="Johannesson H."/>
        </authorList>
    </citation>
    <scope>NUCLEOTIDE SEQUENCE</scope>
    <source>
        <strain evidence="5">SMH4131-1</strain>
    </source>
</reference>
<dbReference type="InterPro" id="IPR056884">
    <property type="entry name" value="NPHP3-like_N"/>
</dbReference>
<keyword evidence="6" id="KW-1185">Reference proteome</keyword>
<evidence type="ECO:0000313" key="6">
    <source>
        <dbReference type="Proteomes" id="UP001286456"/>
    </source>
</evidence>
<protein>
    <recommendedName>
        <fullName evidence="4">NACHT domain-containing protein</fullName>
    </recommendedName>
</protein>
<dbReference type="InterPro" id="IPR036770">
    <property type="entry name" value="Ankyrin_rpt-contain_sf"/>
</dbReference>
<dbReference type="InterPro" id="IPR007111">
    <property type="entry name" value="NACHT_NTPase"/>
</dbReference>
<name>A0AAE0IVD1_9PEZI</name>
<dbReference type="Pfam" id="PF00023">
    <property type="entry name" value="Ank"/>
    <property type="match status" value="1"/>
</dbReference>
<dbReference type="PROSITE" id="PS50837">
    <property type="entry name" value="NACHT"/>
    <property type="match status" value="1"/>
</dbReference>
<dbReference type="InterPro" id="IPR002110">
    <property type="entry name" value="Ankyrin_rpt"/>
</dbReference>
<dbReference type="Gene3D" id="3.40.50.300">
    <property type="entry name" value="P-loop containing nucleotide triphosphate hydrolases"/>
    <property type="match status" value="1"/>
</dbReference>
<evidence type="ECO:0000313" key="5">
    <source>
        <dbReference type="EMBL" id="KAK3331755.1"/>
    </source>
</evidence>
<feature type="repeat" description="ANK" evidence="2">
    <location>
        <begin position="825"/>
        <end position="857"/>
    </location>
</feature>
<sequence length="937" mass="104301">MAEAIAFGASVLAFIDITFKVTLACQTYITAVRDAPKELKLILIETSSLKATLESIQFLLTTSDDHVPEEQNLATQIGEPINACKTCVLELLGFFPAHINPREGPRKLLDALAWPFRKPRAMALLEQISRHRESIHLGLSTEMSKDIREIKSDLRAVSAKLTEAERDRLYKWLEKANPSRNHNDACALHEDHTGKWMLRSKEWQDWLAGSSQSRLFWVHGIPGAGKTVLASFLIDEIRDLCRGANGRGSAYYYCYFARSCDESVPFLTWVLGQLCRQTSDDIPSALHDLYRAGCDPKISELLDALEAVLTRFTIAFVAIDTVDESLPRDNLLELLSQLTTDTRFSKLRLLVTSREYQDIFDCLESLTTPISMSNPYVEDDIATYVKSVLRGDKRFRRWPHDLKNELVAELPKRAKGMFRWAICQFDILRRCKTPNEIQSAIANLPETLDETYERIFQSIHEKDRTLVRRTLALIWGEANINDLGDGLMPWELLPAVLQGEDVSFHDGFFTFDTLWDICGCLIKVSSRAHEVRLAHYTVQEYLSSERVLCSRVESVRLFALNSKDASQIYLTAVLSAATQIADLDTGNGSNPHAKAIDNNFKEFVLIATMDALSGHANLEVLFDSGPMEKLLFQVLHPLGTCSRWLIEFCYSESYDHAITQGTFRTFAQNWKVIHVEVARSTIEADAALLSAVIGMNSVPLLREYLRGKSPNDLNALLHANLYVELSRRNAASVPGVLERPQRLVGTIIGLLYHLLESGEPVGQALEWLLAIPGGGHPESEDLIAQIAIHNPDIEPDAGLSHEHEYGTCQVTQLLNKGTSPGADGRQVTPLQVAVATGNATIVEQLLNAGADPNEIGCVSGGPPPRGVLFTILRWGSPNQNPVWAGTMSPLLIALMRKSRVGNSCLSGAREEVRFARICEVLVQFGARDFDGEVKNGG</sequence>
<feature type="signal peptide" evidence="3">
    <location>
        <begin position="1"/>
        <end position="24"/>
    </location>
</feature>
<keyword evidence="1" id="KW-0677">Repeat</keyword>
<dbReference type="SMART" id="SM00248">
    <property type="entry name" value="ANK"/>
    <property type="match status" value="1"/>
</dbReference>
<dbReference type="EMBL" id="JAUEPO010000002">
    <property type="protein sequence ID" value="KAK3331755.1"/>
    <property type="molecule type" value="Genomic_DNA"/>
</dbReference>
<dbReference type="PROSITE" id="PS50297">
    <property type="entry name" value="ANK_REP_REGION"/>
    <property type="match status" value="1"/>
</dbReference>
<reference evidence="5" key="1">
    <citation type="journal article" date="2023" name="Mol. Phylogenet. Evol.">
        <title>Genome-scale phylogeny and comparative genomics of the fungal order Sordariales.</title>
        <authorList>
            <person name="Hensen N."/>
            <person name="Bonometti L."/>
            <person name="Westerberg I."/>
            <person name="Brannstrom I.O."/>
            <person name="Guillou S."/>
            <person name="Cros-Aarteil S."/>
            <person name="Calhoun S."/>
            <person name="Haridas S."/>
            <person name="Kuo A."/>
            <person name="Mondo S."/>
            <person name="Pangilinan J."/>
            <person name="Riley R."/>
            <person name="LaButti K."/>
            <person name="Andreopoulos B."/>
            <person name="Lipzen A."/>
            <person name="Chen C."/>
            <person name="Yan M."/>
            <person name="Daum C."/>
            <person name="Ng V."/>
            <person name="Clum A."/>
            <person name="Steindorff A."/>
            <person name="Ohm R.A."/>
            <person name="Martin F."/>
            <person name="Silar P."/>
            <person name="Natvig D.O."/>
            <person name="Lalanne C."/>
            <person name="Gautier V."/>
            <person name="Ament-Velasquez S.L."/>
            <person name="Kruys A."/>
            <person name="Hutchinson M.I."/>
            <person name="Powell A.J."/>
            <person name="Barry K."/>
            <person name="Miller A.N."/>
            <person name="Grigoriev I.V."/>
            <person name="Debuchy R."/>
            <person name="Gladieux P."/>
            <person name="Hiltunen Thoren M."/>
            <person name="Johannesson H."/>
        </authorList>
    </citation>
    <scope>NUCLEOTIDE SEQUENCE</scope>
    <source>
        <strain evidence="5">SMH4131-1</strain>
    </source>
</reference>
<dbReference type="SUPFAM" id="SSF52540">
    <property type="entry name" value="P-loop containing nucleoside triphosphate hydrolases"/>
    <property type="match status" value="1"/>
</dbReference>
<evidence type="ECO:0000259" key="4">
    <source>
        <dbReference type="PROSITE" id="PS50837"/>
    </source>
</evidence>
<keyword evidence="2" id="KW-0040">ANK repeat</keyword>
<dbReference type="AlphaFoldDB" id="A0AAE0IVD1"/>
<accession>A0AAE0IVD1</accession>
<feature type="chain" id="PRO_5041936966" description="NACHT domain-containing protein" evidence="3">
    <location>
        <begin position="25"/>
        <end position="937"/>
    </location>
</feature>
<proteinExistence type="predicted"/>
<evidence type="ECO:0000256" key="2">
    <source>
        <dbReference type="PROSITE-ProRule" id="PRU00023"/>
    </source>
</evidence>
<dbReference type="PANTHER" id="PTHR10039">
    <property type="entry name" value="AMELOGENIN"/>
    <property type="match status" value="1"/>
</dbReference>
<evidence type="ECO:0000256" key="3">
    <source>
        <dbReference type="SAM" id="SignalP"/>
    </source>
</evidence>
<dbReference type="InterPro" id="IPR027417">
    <property type="entry name" value="P-loop_NTPase"/>
</dbReference>
<dbReference type="Proteomes" id="UP001286456">
    <property type="component" value="Unassembled WGS sequence"/>
</dbReference>
<dbReference type="Pfam" id="PF24883">
    <property type="entry name" value="NPHP3_N"/>
    <property type="match status" value="1"/>
</dbReference>
<organism evidence="5 6">
    <name type="scientific">Cercophora scortea</name>
    <dbReference type="NCBI Taxonomy" id="314031"/>
    <lineage>
        <taxon>Eukaryota</taxon>
        <taxon>Fungi</taxon>
        <taxon>Dikarya</taxon>
        <taxon>Ascomycota</taxon>
        <taxon>Pezizomycotina</taxon>
        <taxon>Sordariomycetes</taxon>
        <taxon>Sordariomycetidae</taxon>
        <taxon>Sordariales</taxon>
        <taxon>Lasiosphaeriaceae</taxon>
        <taxon>Cercophora</taxon>
    </lineage>
</organism>
<feature type="domain" description="NACHT" evidence="4">
    <location>
        <begin position="214"/>
        <end position="354"/>
    </location>
</feature>
<comment type="caution">
    <text evidence="5">The sequence shown here is derived from an EMBL/GenBank/DDBJ whole genome shotgun (WGS) entry which is preliminary data.</text>
</comment>
<evidence type="ECO:0000256" key="1">
    <source>
        <dbReference type="ARBA" id="ARBA00022737"/>
    </source>
</evidence>
<dbReference type="Gene3D" id="1.25.40.20">
    <property type="entry name" value="Ankyrin repeat-containing domain"/>
    <property type="match status" value="1"/>
</dbReference>
<dbReference type="SUPFAM" id="SSF48403">
    <property type="entry name" value="Ankyrin repeat"/>
    <property type="match status" value="1"/>
</dbReference>